<organism evidence="3 4">
    <name type="scientific">Syntrophomonas zehnderi OL-4</name>
    <dbReference type="NCBI Taxonomy" id="690567"/>
    <lineage>
        <taxon>Bacteria</taxon>
        <taxon>Bacillati</taxon>
        <taxon>Bacillota</taxon>
        <taxon>Clostridia</taxon>
        <taxon>Eubacteriales</taxon>
        <taxon>Syntrophomonadaceae</taxon>
        <taxon>Syntrophomonas</taxon>
    </lineage>
</organism>
<dbReference type="Pfam" id="PF04285">
    <property type="entry name" value="DUF444"/>
    <property type="match status" value="2"/>
</dbReference>
<reference evidence="3 4" key="1">
    <citation type="submission" date="2015-03" db="EMBL/GenBank/DDBJ databases">
        <authorList>
            <person name="Murphy D."/>
        </authorList>
    </citation>
    <scope>NUCLEOTIDE SEQUENCE [LARGE SCALE GENOMIC DNA]</scope>
    <source>
        <strain evidence="3 4">OL-4</strain>
    </source>
</reference>
<evidence type="ECO:0000256" key="2">
    <source>
        <dbReference type="SAM" id="MobiDB-lite"/>
    </source>
</evidence>
<dbReference type="PANTHER" id="PTHR30510">
    <property type="entry name" value="UPF0229 PROTEIN YEAH"/>
    <property type="match status" value="1"/>
</dbReference>
<comment type="similarity">
    <text evidence="1">Belongs to the UPF0229 family.</text>
</comment>
<dbReference type="SUPFAM" id="SSF53300">
    <property type="entry name" value="vWA-like"/>
    <property type="match status" value="1"/>
</dbReference>
<dbReference type="InterPro" id="IPR006698">
    <property type="entry name" value="UPF0229"/>
</dbReference>
<dbReference type="AlphaFoldDB" id="A0A0E4GBG4"/>
<feature type="region of interest" description="Disordered" evidence="2">
    <location>
        <begin position="76"/>
        <end position="109"/>
    </location>
</feature>
<gene>
    <name evidence="3" type="ORF">2028</name>
</gene>
<dbReference type="Proteomes" id="UP000045545">
    <property type="component" value="Unassembled WGS sequence"/>
</dbReference>
<evidence type="ECO:0000313" key="3">
    <source>
        <dbReference type="EMBL" id="CFX85119.1"/>
    </source>
</evidence>
<feature type="region of interest" description="Disordered" evidence="2">
    <location>
        <begin position="1"/>
        <end position="24"/>
    </location>
</feature>
<keyword evidence="4" id="KW-1185">Reference proteome</keyword>
<dbReference type="STRING" id="690567.2028"/>
<dbReference type="HAMAP" id="MF_01232">
    <property type="entry name" value="UPF0229"/>
    <property type="match status" value="1"/>
</dbReference>
<evidence type="ECO:0000256" key="1">
    <source>
        <dbReference type="HAMAP-Rule" id="MF_01232"/>
    </source>
</evidence>
<dbReference type="PANTHER" id="PTHR30510:SF2">
    <property type="entry name" value="UPF0229 PROTEIN YEAH"/>
    <property type="match status" value="1"/>
</dbReference>
<evidence type="ECO:0000313" key="4">
    <source>
        <dbReference type="Proteomes" id="UP000045545"/>
    </source>
</evidence>
<protein>
    <recommendedName>
        <fullName evidence="1">UPF0229 protein 2028</fullName>
    </recommendedName>
</protein>
<sequence>MNRMAIFREQKRGGRDRSAEDRSRHRRLVEEVIKRNLGNIIAEESIIGQNQGKIFKIPIRGLKEYQFIYGENRPGVAAGKGEEKRGQRISGVGDKRMSGSGDGAGQGEGDEIYETEITLEELVNYLFEDLNLPFMERKKLSLLETESSNKRWGIQRKGIPPRLAKKRTMVERIKRMKSGQRIESGQDEIIDPPERFPFSENDLRYQRLKEQLRPESNAVVICIMDNSGSMYLSKKFIARSFFFLLYQFVRYRYVNVELVFINHTTVAKEVNEDDFFHRGESGGTMISSGYEKALEIIAERFSPAIWNIYAFHCSDGDNWPEDNDKALLKAGELCGICNLFGYGEIVSTWTPGETMSEIFEKEIKVRNFLSVKMGSKEDIWPAFKKLLTIAEKEGRDEPRI</sequence>
<dbReference type="InterPro" id="IPR036465">
    <property type="entry name" value="vWFA_dom_sf"/>
</dbReference>
<dbReference type="EMBL" id="CGIH01000032">
    <property type="protein sequence ID" value="CFX85119.1"/>
    <property type="molecule type" value="Genomic_DNA"/>
</dbReference>
<proteinExistence type="inferred from homology"/>
<accession>A0A0E4GBG4</accession>
<name>A0A0E4GBG4_9FIRM</name>